<dbReference type="Proteomes" id="UP000355283">
    <property type="component" value="Unassembled WGS sequence"/>
</dbReference>
<keyword evidence="3" id="KW-1185">Reference proteome</keyword>
<dbReference type="EMBL" id="SDOX01000001">
    <property type="protein sequence ID" value="TFJ88693.1"/>
    <property type="molecule type" value="Genomic_DNA"/>
</dbReference>
<proteinExistence type="predicted"/>
<comment type="caution">
    <text evidence="2">The sequence shown here is derived from an EMBL/GenBank/DDBJ whole genome shotgun (WGS) entry which is preliminary data.</text>
</comment>
<protein>
    <submittedName>
        <fullName evidence="2">Uncharacterized protein</fullName>
    </submittedName>
</protein>
<dbReference type="PANTHER" id="PTHR33828">
    <property type="entry name" value="OS05G0596200 PROTEIN"/>
    <property type="match status" value="1"/>
</dbReference>
<organism evidence="2 3">
    <name type="scientific">Nannochloropsis salina CCMP1776</name>
    <dbReference type="NCBI Taxonomy" id="1027361"/>
    <lineage>
        <taxon>Eukaryota</taxon>
        <taxon>Sar</taxon>
        <taxon>Stramenopiles</taxon>
        <taxon>Ochrophyta</taxon>
        <taxon>Eustigmatophyceae</taxon>
        <taxon>Eustigmatales</taxon>
        <taxon>Monodopsidaceae</taxon>
        <taxon>Microchloropsis</taxon>
        <taxon>Microchloropsis salina</taxon>
    </lineage>
</organism>
<gene>
    <name evidence="2" type="ORF">NSK_000262</name>
</gene>
<dbReference type="OrthoDB" id="361835at2759"/>
<feature type="compositionally biased region" description="Basic and acidic residues" evidence="1">
    <location>
        <begin position="104"/>
        <end position="115"/>
    </location>
</feature>
<sequence length="139" mass="15110">MGEDVKVPLVVKKEEKDGTEVIHLRNPGQKYPTPTPGVPERIFYETLYQQNPNSFMAQEYCILHGILDEKEAISVNKQVQARKLKGSGVSSPSPVKKAATVKKAGGEGRKRKSRLEDDVVVKTGLVEGGMEGVGSTAFA</sequence>
<reference evidence="2 3" key="1">
    <citation type="submission" date="2019-01" db="EMBL/GenBank/DDBJ databases">
        <title>Nuclear Genome Assembly of the Microalgal Biofuel strain Nannochloropsis salina CCMP1776.</title>
        <authorList>
            <person name="Hovde B."/>
        </authorList>
    </citation>
    <scope>NUCLEOTIDE SEQUENCE [LARGE SCALE GENOMIC DNA]</scope>
    <source>
        <strain evidence="2 3">CCMP1776</strain>
    </source>
</reference>
<dbReference type="PANTHER" id="PTHR33828:SF2">
    <property type="entry name" value="NUCLEOLIN"/>
    <property type="match status" value="1"/>
</dbReference>
<dbReference type="AlphaFoldDB" id="A0A4D9DEU2"/>
<name>A0A4D9DEU2_9STRA</name>
<evidence type="ECO:0000313" key="3">
    <source>
        <dbReference type="Proteomes" id="UP000355283"/>
    </source>
</evidence>
<accession>A0A4D9DEU2</accession>
<evidence type="ECO:0000256" key="1">
    <source>
        <dbReference type="SAM" id="MobiDB-lite"/>
    </source>
</evidence>
<feature type="region of interest" description="Disordered" evidence="1">
    <location>
        <begin position="84"/>
        <end position="115"/>
    </location>
</feature>
<evidence type="ECO:0000313" key="2">
    <source>
        <dbReference type="EMBL" id="TFJ88693.1"/>
    </source>
</evidence>